<evidence type="ECO:0000256" key="3">
    <source>
        <dbReference type="ARBA" id="ARBA00022603"/>
    </source>
</evidence>
<feature type="domain" description="Methyltransferase" evidence="9">
    <location>
        <begin position="230"/>
        <end position="323"/>
    </location>
</feature>
<evidence type="ECO:0000259" key="9">
    <source>
        <dbReference type="Pfam" id="PF13649"/>
    </source>
</evidence>
<evidence type="ECO:0000256" key="7">
    <source>
        <dbReference type="ARBA" id="ARBA00047622"/>
    </source>
</evidence>
<evidence type="ECO:0000256" key="5">
    <source>
        <dbReference type="ARBA" id="ARBA00035674"/>
    </source>
</evidence>
<dbReference type="EC" id="2.1.1.103" evidence="5"/>
<keyword evidence="4" id="KW-0808">Transferase</keyword>
<evidence type="ECO:0000256" key="6">
    <source>
        <dbReference type="ARBA" id="ARBA00047619"/>
    </source>
</evidence>
<comment type="catalytic activity">
    <reaction evidence="8">
        <text>N-methylethanolamine phosphate + S-adenosyl-L-methionine = N,N-dimethylethanolamine phosphate + S-adenosyl-L-homocysteine + H(+)</text>
        <dbReference type="Rhea" id="RHEA:25321"/>
        <dbReference type="ChEBI" id="CHEBI:15378"/>
        <dbReference type="ChEBI" id="CHEBI:57781"/>
        <dbReference type="ChEBI" id="CHEBI:57856"/>
        <dbReference type="ChEBI" id="CHEBI:58641"/>
        <dbReference type="ChEBI" id="CHEBI:59789"/>
        <dbReference type="EC" id="2.1.1.103"/>
    </reaction>
    <physiologicalReaction direction="left-to-right" evidence="8">
        <dbReference type="Rhea" id="RHEA:25322"/>
    </physiologicalReaction>
</comment>
<comment type="pathway">
    <text evidence="1">Phospholipid metabolism; phosphatidylcholine biosynthesis.</text>
</comment>
<evidence type="ECO:0000259" key="10">
    <source>
        <dbReference type="Pfam" id="PF17987"/>
    </source>
</evidence>
<dbReference type="InterPro" id="IPR029063">
    <property type="entry name" value="SAM-dependent_MTases_sf"/>
</dbReference>
<dbReference type="Pfam" id="PF13649">
    <property type="entry name" value="Methyltransf_25"/>
    <property type="match status" value="1"/>
</dbReference>
<feature type="domain" description="Phosphoethanolamine N-methyltransferase 2 N-terminal" evidence="10">
    <location>
        <begin position="41"/>
        <end position="169"/>
    </location>
</feature>
<dbReference type="AlphaFoldDB" id="A0A914URA3"/>
<dbReference type="WBParaSite" id="PSAMB.scaffold11588size3250.g34260.t1">
    <property type="protein sequence ID" value="PSAMB.scaffold11588size3250.g34260.t1"/>
    <property type="gene ID" value="PSAMB.scaffold11588size3250.g34260"/>
</dbReference>
<evidence type="ECO:0000256" key="8">
    <source>
        <dbReference type="ARBA" id="ARBA00047841"/>
    </source>
</evidence>
<dbReference type="InterPro" id="IPR040516">
    <property type="entry name" value="PMT2_N"/>
</dbReference>
<accession>A0A914URA3</accession>
<dbReference type="GO" id="GO:0000234">
    <property type="term" value="F:phosphoethanolamine N-methyltransferase activity"/>
    <property type="evidence" value="ECO:0007669"/>
    <property type="project" value="UniProtKB-EC"/>
</dbReference>
<comment type="catalytic activity">
    <reaction evidence="6">
        <text>N,N-dimethylethanolamine phosphate + S-adenosyl-L-methionine = phosphocholine + S-adenosyl-L-homocysteine + H(+)</text>
        <dbReference type="Rhea" id="RHEA:25325"/>
        <dbReference type="ChEBI" id="CHEBI:15378"/>
        <dbReference type="ChEBI" id="CHEBI:57856"/>
        <dbReference type="ChEBI" id="CHEBI:58641"/>
        <dbReference type="ChEBI" id="CHEBI:59789"/>
        <dbReference type="ChEBI" id="CHEBI:295975"/>
        <dbReference type="EC" id="2.1.1.103"/>
    </reaction>
    <physiologicalReaction direction="left-to-right" evidence="6">
        <dbReference type="Rhea" id="RHEA:25326"/>
    </physiologicalReaction>
</comment>
<name>A0A914URA3_9BILA</name>
<comment type="pathway">
    <text evidence="2">Lipid metabolism.</text>
</comment>
<dbReference type="InterPro" id="IPR041698">
    <property type="entry name" value="Methyltransf_25"/>
</dbReference>
<comment type="catalytic activity">
    <reaction evidence="7">
        <text>phosphoethanolamine + S-adenosyl-L-methionine = N-methylethanolamine phosphate + S-adenosyl-L-homocysteine + H(+)</text>
        <dbReference type="Rhea" id="RHEA:20365"/>
        <dbReference type="ChEBI" id="CHEBI:15378"/>
        <dbReference type="ChEBI" id="CHEBI:57781"/>
        <dbReference type="ChEBI" id="CHEBI:57856"/>
        <dbReference type="ChEBI" id="CHEBI:58190"/>
        <dbReference type="ChEBI" id="CHEBI:59789"/>
        <dbReference type="EC" id="2.1.1.103"/>
    </reaction>
    <physiologicalReaction direction="left-to-right" evidence="7">
        <dbReference type="Rhea" id="RHEA:20366"/>
    </physiologicalReaction>
</comment>
<dbReference type="CDD" id="cd02440">
    <property type="entry name" value="AdoMet_MTases"/>
    <property type="match status" value="1"/>
</dbReference>
<evidence type="ECO:0000256" key="4">
    <source>
        <dbReference type="ARBA" id="ARBA00022679"/>
    </source>
</evidence>
<evidence type="ECO:0000256" key="2">
    <source>
        <dbReference type="ARBA" id="ARBA00005189"/>
    </source>
</evidence>
<evidence type="ECO:0000256" key="1">
    <source>
        <dbReference type="ARBA" id="ARBA00004969"/>
    </source>
</evidence>
<dbReference type="Proteomes" id="UP000887566">
    <property type="component" value="Unplaced"/>
</dbReference>
<dbReference type="PANTHER" id="PTHR44307">
    <property type="entry name" value="PHOSPHOETHANOLAMINE METHYLTRANSFERASE"/>
    <property type="match status" value="1"/>
</dbReference>
<dbReference type="GO" id="GO:0032259">
    <property type="term" value="P:methylation"/>
    <property type="evidence" value="ECO:0007669"/>
    <property type="project" value="UniProtKB-KW"/>
</dbReference>
<dbReference type="SUPFAM" id="SSF53335">
    <property type="entry name" value="S-adenosyl-L-methionine-dependent methyltransferases"/>
    <property type="match status" value="3"/>
</dbReference>
<dbReference type="Pfam" id="PF17987">
    <property type="entry name" value="PMT2_N"/>
    <property type="match status" value="1"/>
</dbReference>
<reference evidence="12" key="1">
    <citation type="submission" date="2022-11" db="UniProtKB">
        <authorList>
            <consortium name="WormBaseParasite"/>
        </authorList>
    </citation>
    <scope>IDENTIFICATION</scope>
</reference>
<proteinExistence type="predicted"/>
<organism evidence="11 12">
    <name type="scientific">Plectus sambesii</name>
    <dbReference type="NCBI Taxonomy" id="2011161"/>
    <lineage>
        <taxon>Eukaryota</taxon>
        <taxon>Metazoa</taxon>
        <taxon>Ecdysozoa</taxon>
        <taxon>Nematoda</taxon>
        <taxon>Chromadorea</taxon>
        <taxon>Plectida</taxon>
        <taxon>Plectina</taxon>
        <taxon>Plectoidea</taxon>
        <taxon>Plectidae</taxon>
        <taxon>Plectus</taxon>
    </lineage>
</organism>
<dbReference type="Gene3D" id="3.40.50.150">
    <property type="entry name" value="Vaccinia Virus protein VP39"/>
    <property type="match status" value="2"/>
</dbReference>
<sequence>MPAAERELLHTFLRAFQAKSVPNVLVVSADNHDQFTQAVESVNVTTVQNLKEFEAKAEAATGEFDGVVVSNALVSNNTVSDPQHLASFVQAALRVLRVGGVLIVREDLSQVKDRNAVAKVTNFFDVYRTTVDKENVGFDFYAVQSLDSSVYAKQNWLDFVWTLKKKTFPAADGQSDIVTFRDFLDKTQYTDTGIFSYEWIFGAGFISPGGAQENLKFLEKLHIKPGQRMLDVGAGIGGNAHQVATEYGGCVTGVDLSSNMLAIALDRAHDAKDTRIQYLITDVLKYDFPAETFDIVYSRDCIQHIDDTKSMFQRYFKWLKPGGKVLITMYAKGSGEFTAEFAEYVKQRQYHLKSLKEFTDFAKSAGFADVRGEDMTPRFAAILHQEIANAEKNKTDFLKKFTEETYNGLLTGWNAKLGHIDAKNHCWTMVEAVKPQ</sequence>
<keyword evidence="11" id="KW-1185">Reference proteome</keyword>
<protein>
    <recommendedName>
        <fullName evidence="5">phosphoethanolamine N-methyltransferase</fullName>
        <ecNumber evidence="5">2.1.1.103</ecNumber>
    </recommendedName>
</protein>
<dbReference type="PANTHER" id="PTHR44307:SF2">
    <property type="entry name" value="PHOSPHOETHANOLAMINE METHYLTRANSFERASE ISOFORM X1"/>
    <property type="match status" value="1"/>
</dbReference>
<evidence type="ECO:0000313" key="11">
    <source>
        <dbReference type="Proteomes" id="UP000887566"/>
    </source>
</evidence>
<keyword evidence="3" id="KW-0489">Methyltransferase</keyword>
<evidence type="ECO:0000313" key="12">
    <source>
        <dbReference type="WBParaSite" id="PSAMB.scaffold11588size3250.g34260.t1"/>
    </source>
</evidence>